<evidence type="ECO:0000313" key="2">
    <source>
        <dbReference type="EMBL" id="QIS15672.1"/>
    </source>
</evidence>
<evidence type="ECO:0000313" key="3">
    <source>
        <dbReference type="Proteomes" id="UP000503540"/>
    </source>
</evidence>
<dbReference type="KEGG" id="nah:F5544_39255"/>
<dbReference type="InterPro" id="IPR006764">
    <property type="entry name" value="SAM_dep_MeTrfase_SAV2177_type"/>
</dbReference>
<dbReference type="EMBL" id="CP046172">
    <property type="protein sequence ID" value="QIS15672.1"/>
    <property type="molecule type" value="Genomic_DNA"/>
</dbReference>
<keyword evidence="2" id="KW-0489">Methyltransferase</keyword>
<dbReference type="GO" id="GO:0008168">
    <property type="term" value="F:methyltransferase activity"/>
    <property type="evidence" value="ECO:0007669"/>
    <property type="project" value="UniProtKB-KW"/>
</dbReference>
<sequence>MGEDIEGGTVSDGKRVPAGVDPTKPNAARLYNYLLGGKDNYEVDQVVANRMLAIAPDTKTMAWFSRQFLLKAVQMAAEDGIRQFIDIGAGIPISPNVHEVAQKIQPSALVASVDYDSVVYVHTNAMLSGAAGVTPILADIRHPEDIIERCRVEAGIDWDKPVAILIVGVLHFVMDDEGPAEIFSELRDAMAPGSYLAFTHGWDESAKEFIDQSATDLDGSSSQARFRSRAQVAAFCEGFEIVDPGLVSVQEWLDDDLPVTRLAILAGVCRKP</sequence>
<accession>A0A6G9YR38</accession>
<evidence type="ECO:0000256" key="1">
    <source>
        <dbReference type="SAM" id="MobiDB-lite"/>
    </source>
</evidence>
<name>A0A6G9YR38_9NOCA</name>
<dbReference type="AlphaFoldDB" id="A0A6G9YR38"/>
<gene>
    <name evidence="2" type="ORF">F5544_39255</name>
</gene>
<proteinExistence type="predicted"/>
<organism evidence="2 3">
    <name type="scientific">Nocardia arthritidis</name>
    <dbReference type="NCBI Taxonomy" id="228602"/>
    <lineage>
        <taxon>Bacteria</taxon>
        <taxon>Bacillati</taxon>
        <taxon>Actinomycetota</taxon>
        <taxon>Actinomycetes</taxon>
        <taxon>Mycobacteriales</taxon>
        <taxon>Nocardiaceae</taxon>
        <taxon>Nocardia</taxon>
    </lineage>
</organism>
<feature type="region of interest" description="Disordered" evidence="1">
    <location>
        <begin position="1"/>
        <end position="21"/>
    </location>
</feature>
<keyword evidence="2" id="KW-0808">Transferase</keyword>
<dbReference type="InterPro" id="IPR029063">
    <property type="entry name" value="SAM-dependent_MTases_sf"/>
</dbReference>
<reference evidence="2 3" key="1">
    <citation type="journal article" date="2019" name="ACS Chem. Biol.">
        <title>Identification and Mobilization of a Cryptic Antibiotic Biosynthesis Gene Locus from a Human-Pathogenic Nocardia Isolate.</title>
        <authorList>
            <person name="Herisse M."/>
            <person name="Ishida K."/>
            <person name="Porter J.L."/>
            <person name="Howden B."/>
            <person name="Hertweck C."/>
            <person name="Stinear T.P."/>
            <person name="Pidot S.J."/>
        </authorList>
    </citation>
    <scope>NUCLEOTIDE SEQUENCE [LARGE SCALE GENOMIC DNA]</scope>
    <source>
        <strain evidence="2 3">AUSMDU00012717</strain>
    </source>
</reference>
<protein>
    <submittedName>
        <fullName evidence="2">SAM-dependent methyltransferase</fullName>
    </submittedName>
</protein>
<keyword evidence="3" id="KW-1185">Reference proteome</keyword>
<dbReference type="Proteomes" id="UP000503540">
    <property type="component" value="Chromosome"/>
</dbReference>
<dbReference type="PIRSF" id="PIRSF017393">
    <property type="entry name" value="MTase_SAV2177"/>
    <property type="match status" value="1"/>
</dbReference>
<dbReference type="GO" id="GO:0032259">
    <property type="term" value="P:methylation"/>
    <property type="evidence" value="ECO:0007669"/>
    <property type="project" value="UniProtKB-KW"/>
</dbReference>
<dbReference type="Pfam" id="PF04672">
    <property type="entry name" value="Methyltransf_19"/>
    <property type="match status" value="1"/>
</dbReference>
<dbReference type="Gene3D" id="3.40.50.150">
    <property type="entry name" value="Vaccinia Virus protein VP39"/>
    <property type="match status" value="1"/>
</dbReference>
<dbReference type="SUPFAM" id="SSF53335">
    <property type="entry name" value="S-adenosyl-L-methionine-dependent methyltransferases"/>
    <property type="match status" value="1"/>
</dbReference>